<dbReference type="PANTHER" id="PTHR33619:SF3">
    <property type="entry name" value="POLYSACCHARIDE EXPORT PROTEIN GFCE-RELATED"/>
    <property type="match status" value="1"/>
</dbReference>
<keyword evidence="2" id="KW-1133">Transmembrane helix</keyword>
<dbReference type="EMBL" id="SOZE01000001">
    <property type="protein sequence ID" value="TFF40887.1"/>
    <property type="molecule type" value="Genomic_DNA"/>
</dbReference>
<comment type="caution">
    <text evidence="5">The sequence shown here is derived from an EMBL/GenBank/DDBJ whole genome shotgun (WGS) entry which is preliminary data.</text>
</comment>
<feature type="transmembrane region" description="Helical" evidence="2">
    <location>
        <begin position="277"/>
        <end position="298"/>
    </location>
</feature>
<feature type="domain" description="Soluble ligand binding" evidence="4">
    <location>
        <begin position="184"/>
        <end position="233"/>
    </location>
</feature>
<keyword evidence="1" id="KW-0732">Signal</keyword>
<sequence>MMDIFNWPTLEKNNYLSTKYVFLKSPSNISITLAAKCMRVIYSVCIVVLLFFASSCSYKQSHMLFKNAKVTSAATDTTTLKSFPVASTYRIQPRDVLQIRNLQNIKYIVDEVPASATGSGSGTGGGAQGQTFEVDEDGTVALPALGHIAVVGLTRPEAAKKIEGLYRSELLKDPIFDIKVVNLKVTLFGEAASQGSFPLLKDNTTLVELIGQAGGLTSGANETNIKIIRHNGTQKTVIEVDLGDVNSITDPRAILQNGDVIYVAQNKRAIRTDKLQNLNTTIQPALLILNTALILLTLSRL</sequence>
<dbReference type="Pfam" id="PF02563">
    <property type="entry name" value="Poly_export"/>
    <property type="match status" value="1"/>
</dbReference>
<dbReference type="Gene3D" id="3.10.560.10">
    <property type="entry name" value="Outer membrane lipoprotein wza domain like"/>
    <property type="match status" value="1"/>
</dbReference>
<keyword evidence="2" id="KW-0812">Transmembrane</keyword>
<protein>
    <submittedName>
        <fullName evidence="5">Uncharacterized protein</fullName>
    </submittedName>
</protein>
<dbReference type="Pfam" id="PF10531">
    <property type="entry name" value="SLBB"/>
    <property type="match status" value="1"/>
</dbReference>
<evidence type="ECO:0000256" key="2">
    <source>
        <dbReference type="SAM" id="Phobius"/>
    </source>
</evidence>
<dbReference type="GO" id="GO:0015159">
    <property type="term" value="F:polysaccharide transmembrane transporter activity"/>
    <property type="evidence" value="ECO:0007669"/>
    <property type="project" value="InterPro"/>
</dbReference>
<accession>A0A4Y8SQY3</accession>
<evidence type="ECO:0000313" key="6">
    <source>
        <dbReference type="Proteomes" id="UP000297540"/>
    </source>
</evidence>
<dbReference type="PANTHER" id="PTHR33619">
    <property type="entry name" value="POLYSACCHARIDE EXPORT PROTEIN GFCE-RELATED"/>
    <property type="match status" value="1"/>
</dbReference>
<keyword evidence="2" id="KW-0472">Membrane</keyword>
<dbReference type="InterPro" id="IPR003715">
    <property type="entry name" value="Poly_export_N"/>
</dbReference>
<feature type="domain" description="Polysaccharide export protein N-terminal" evidence="3">
    <location>
        <begin position="85"/>
        <end position="180"/>
    </location>
</feature>
<dbReference type="InterPro" id="IPR049712">
    <property type="entry name" value="Poly_export"/>
</dbReference>
<reference evidence="5 6" key="1">
    <citation type="journal article" date="2017" name="Int. J. Syst. Evol. Microbiol.">
        <title>Mucilaginibacterpsychrotolerans sp. nov., isolated from peatlands.</title>
        <authorList>
            <person name="Deng Y."/>
            <person name="Shen L."/>
            <person name="Xu B."/>
            <person name="Liu Y."/>
            <person name="Gu Z."/>
            <person name="Liu H."/>
            <person name="Zhou Y."/>
        </authorList>
    </citation>
    <scope>NUCLEOTIDE SEQUENCE [LARGE SCALE GENOMIC DNA]</scope>
    <source>
        <strain evidence="5 6">NH7-4</strain>
    </source>
</reference>
<gene>
    <name evidence="5" type="ORF">E2R66_01540</name>
</gene>
<dbReference type="InterPro" id="IPR019554">
    <property type="entry name" value="Soluble_ligand-bd"/>
</dbReference>
<dbReference type="AlphaFoldDB" id="A0A4Y8SQY3"/>
<evidence type="ECO:0000313" key="5">
    <source>
        <dbReference type="EMBL" id="TFF40887.1"/>
    </source>
</evidence>
<name>A0A4Y8SQY3_9SPHI</name>
<keyword evidence="6" id="KW-1185">Reference proteome</keyword>
<dbReference type="Proteomes" id="UP000297540">
    <property type="component" value="Unassembled WGS sequence"/>
</dbReference>
<organism evidence="5 6">
    <name type="scientific">Mucilaginibacter psychrotolerans</name>
    <dbReference type="NCBI Taxonomy" id="1524096"/>
    <lineage>
        <taxon>Bacteria</taxon>
        <taxon>Pseudomonadati</taxon>
        <taxon>Bacteroidota</taxon>
        <taxon>Sphingobacteriia</taxon>
        <taxon>Sphingobacteriales</taxon>
        <taxon>Sphingobacteriaceae</taxon>
        <taxon>Mucilaginibacter</taxon>
    </lineage>
</organism>
<evidence type="ECO:0000259" key="4">
    <source>
        <dbReference type="Pfam" id="PF10531"/>
    </source>
</evidence>
<proteinExistence type="predicted"/>
<evidence type="ECO:0000259" key="3">
    <source>
        <dbReference type="Pfam" id="PF02563"/>
    </source>
</evidence>
<feature type="transmembrane region" description="Helical" evidence="2">
    <location>
        <begin position="40"/>
        <end position="58"/>
    </location>
</feature>
<evidence type="ECO:0000256" key="1">
    <source>
        <dbReference type="ARBA" id="ARBA00022729"/>
    </source>
</evidence>